<accession>A0ACC5ZN83</accession>
<dbReference type="Proteomes" id="UP000830395">
    <property type="component" value="Chromosome 28"/>
</dbReference>
<protein>
    <submittedName>
        <fullName evidence="1">Uncharacterized protein</fullName>
    </submittedName>
</protein>
<reference evidence="1" key="1">
    <citation type="submission" date="2020-02" db="EMBL/GenBank/DDBJ databases">
        <title>Genome sequencing of the panga catfish, Pangasius djambal.</title>
        <authorList>
            <person name="Wen M."/>
            <person name="Zahm M."/>
            <person name="Roques C."/>
            <person name="Cabau C."/>
            <person name="Klopp C."/>
            <person name="Donnadieu C."/>
            <person name="Jouanno E."/>
            <person name="Avarre J.-C."/>
            <person name="Campet M."/>
            <person name="Ha T."/>
            <person name="Dugue R."/>
            <person name="Lampietro C."/>
            <person name="Louis A."/>
            <person name="Herpin A."/>
            <person name="Echchiki A."/>
            <person name="Berthelot C."/>
            <person name="Parey E."/>
            <person name="Roest-Crollius H."/>
            <person name="Braasch I."/>
            <person name="Postlethwait J.H."/>
            <person name="Bobe J."/>
            <person name="Montfort J."/>
            <person name="Bouchez O."/>
            <person name="Begum T."/>
            <person name="Schartl M."/>
            <person name="Gustiano R."/>
            <person name="Guiguen Y."/>
        </authorList>
    </citation>
    <scope>NUCLEOTIDE SEQUENCE</scope>
    <source>
        <strain evidence="1">Pdj_M5554</strain>
    </source>
</reference>
<name>A0ACC5ZN83_9TELE</name>
<comment type="caution">
    <text evidence="1">The sequence shown here is derived from an EMBL/GenBank/DDBJ whole genome shotgun (WGS) entry which is preliminary data.</text>
</comment>
<evidence type="ECO:0000313" key="1">
    <source>
        <dbReference type="EMBL" id="MCJ8749264.1"/>
    </source>
</evidence>
<proteinExistence type="predicted"/>
<keyword evidence="2" id="KW-1185">Reference proteome</keyword>
<gene>
    <name evidence="1" type="ORF">PDJAM_G00174380</name>
</gene>
<sequence length="696" mass="77315">MAVAMKARFQNLLRRDVKTEKHTVPEIISTLRQASKSSARQEDTPTAQPGDSQQDNGRQDTPESATAFAKKFEVLFCGRAVVARKNAPPALIDECIEKFSRANASNSLAAGIRRAFSLTQVINGANEGAEGGGKRTLFFRRDPSFPSLQALDENGLSPELQRRSANGAAGVQPTSLQENRTMLFMGIRHVDHFGFICRESDEGGSCQFVCYVFQCTDEALVDEIMLTLKQAFSVAALQRSSRTQSLQCDSCPMQQLHRLCDRIEGLAASKAKLELQKHVAFLDNQEQACVFETTLKARPKSDQEENELVVSCLRRLYEERQKTHTHTNITQTKQESPAACEETCSGPEGSMSSSRLRLEQLKSRAKRSLTESLEGIWKSNSRSRLQRESSDSTSSNSTISSAHQDIISVEPPSPPLLPSSPLRSHNSTGDLKCLESGDAGQEGHDPQAQSFRRRASTISHSPSMSASSLSVQSEQVTAGSKPKLVRHYSVSTDSPHQSKDVAALSSPVVGQDSPLRHRRHSWRQQIFLRVATPQKGSDTAERGESSLEVSSRLTVGGGAGGGDSTLGPVPEERRRRSREELRELWKKAILQQILLLRMERENQKLQASESDLQSRRLKLDYEEITPCLKDVTLVWEKMLSTAGRSKHRGEIWKFLSEQYLLRQQVPCSKPPNNDVPYKELLKQLTSQQHAILIDLG</sequence>
<evidence type="ECO:0000313" key="2">
    <source>
        <dbReference type="Proteomes" id="UP000830395"/>
    </source>
</evidence>
<organism evidence="1 2">
    <name type="scientific">Pangasius djambal</name>
    <dbReference type="NCBI Taxonomy" id="1691987"/>
    <lineage>
        <taxon>Eukaryota</taxon>
        <taxon>Metazoa</taxon>
        <taxon>Chordata</taxon>
        <taxon>Craniata</taxon>
        <taxon>Vertebrata</taxon>
        <taxon>Euteleostomi</taxon>
        <taxon>Actinopterygii</taxon>
        <taxon>Neopterygii</taxon>
        <taxon>Teleostei</taxon>
        <taxon>Ostariophysi</taxon>
        <taxon>Siluriformes</taxon>
        <taxon>Pangasiidae</taxon>
        <taxon>Pangasius</taxon>
    </lineage>
</organism>
<dbReference type="EMBL" id="CM041002">
    <property type="protein sequence ID" value="MCJ8749264.1"/>
    <property type="molecule type" value="Genomic_DNA"/>
</dbReference>